<sequence>MLGARMMMAAAGIAEEEEPLGPFRFEVVTAGADTFQLPIYDGGTYDFNVDWGDESSDDISAFDDEAANHPYAGAGTWDVVITGTIVGWRFYNAGDKDLIHDISEWGPLDVGNLGYYFYGCSNLTISATDGLNCPDTTNFNGCFWGATSLTELPSGLFDLCTSVTGFYRGFLNCGGLTSIPSGLFDKCTLITTFGTCFQDCT</sequence>
<gene>
    <name evidence="1" type="ORF">S12H4_27016</name>
</gene>
<proteinExistence type="predicted"/>
<name>X1U2T7_9ZZZZ</name>
<accession>X1U2T7</accession>
<feature type="non-terminal residue" evidence="1">
    <location>
        <position position="201"/>
    </location>
</feature>
<organism evidence="1">
    <name type="scientific">marine sediment metagenome</name>
    <dbReference type="NCBI Taxonomy" id="412755"/>
    <lineage>
        <taxon>unclassified sequences</taxon>
        <taxon>metagenomes</taxon>
        <taxon>ecological metagenomes</taxon>
    </lineage>
</organism>
<evidence type="ECO:0008006" key="2">
    <source>
        <dbReference type="Google" id="ProtNLM"/>
    </source>
</evidence>
<evidence type="ECO:0000313" key="1">
    <source>
        <dbReference type="EMBL" id="GAI94120.1"/>
    </source>
</evidence>
<comment type="caution">
    <text evidence="1">The sequence shown here is derived from an EMBL/GenBank/DDBJ whole genome shotgun (WGS) entry which is preliminary data.</text>
</comment>
<dbReference type="EMBL" id="BARW01015383">
    <property type="protein sequence ID" value="GAI94120.1"/>
    <property type="molecule type" value="Genomic_DNA"/>
</dbReference>
<dbReference type="AlphaFoldDB" id="X1U2T7"/>
<reference evidence="1" key="1">
    <citation type="journal article" date="2014" name="Front. Microbiol.">
        <title>High frequency of phylogenetically diverse reductive dehalogenase-homologous genes in deep subseafloor sedimentary metagenomes.</title>
        <authorList>
            <person name="Kawai M."/>
            <person name="Futagami T."/>
            <person name="Toyoda A."/>
            <person name="Takaki Y."/>
            <person name="Nishi S."/>
            <person name="Hori S."/>
            <person name="Arai W."/>
            <person name="Tsubouchi T."/>
            <person name="Morono Y."/>
            <person name="Uchiyama I."/>
            <person name="Ito T."/>
            <person name="Fujiyama A."/>
            <person name="Inagaki F."/>
            <person name="Takami H."/>
        </authorList>
    </citation>
    <scope>NUCLEOTIDE SEQUENCE</scope>
    <source>
        <strain evidence="1">Expedition CK06-06</strain>
    </source>
</reference>
<protein>
    <recommendedName>
        <fullName evidence="2">PKD domain-containing protein</fullName>
    </recommendedName>
</protein>